<dbReference type="OrthoDB" id="9915268at2"/>
<accession>A0A0A0J2U8</accession>
<dbReference type="STRING" id="1385520.N802_05160"/>
<evidence type="ECO:0000313" key="4">
    <source>
        <dbReference type="Proteomes" id="UP000030002"/>
    </source>
</evidence>
<keyword evidence="4" id="KW-1185">Reference proteome</keyword>
<protein>
    <submittedName>
        <fullName evidence="3">Uncharacterized protein</fullName>
    </submittedName>
</protein>
<keyword evidence="2" id="KW-0472">Membrane</keyword>
<dbReference type="Proteomes" id="UP000030002">
    <property type="component" value="Unassembled WGS sequence"/>
</dbReference>
<evidence type="ECO:0000256" key="1">
    <source>
        <dbReference type="SAM" id="MobiDB-lite"/>
    </source>
</evidence>
<feature type="compositionally biased region" description="Basic and acidic residues" evidence="1">
    <location>
        <begin position="18"/>
        <end position="27"/>
    </location>
</feature>
<feature type="region of interest" description="Disordered" evidence="1">
    <location>
        <begin position="1"/>
        <end position="27"/>
    </location>
</feature>
<dbReference type="RefSeq" id="WP_035917887.1">
    <property type="nucleotide sequence ID" value="NZ_AVPJ01000014.1"/>
</dbReference>
<evidence type="ECO:0000256" key="2">
    <source>
        <dbReference type="SAM" id="Phobius"/>
    </source>
</evidence>
<dbReference type="AlphaFoldDB" id="A0A0A0J2U8"/>
<evidence type="ECO:0000313" key="3">
    <source>
        <dbReference type="EMBL" id="KGN30994.1"/>
    </source>
</evidence>
<gene>
    <name evidence="3" type="ORF">N802_05160</name>
</gene>
<feature type="transmembrane region" description="Helical" evidence="2">
    <location>
        <begin position="42"/>
        <end position="65"/>
    </location>
</feature>
<keyword evidence="2" id="KW-1133">Transmembrane helix</keyword>
<sequence>MNQLHDLLDTASRPAAPDGRDTGHDVTSDIRLGRRVLRRRRLAAAGGGVAAAGLVAGALVGGAALSGGPGPTGGPALPGGGTSASVQTNSAPVTLTDTPAQAGAFHFSKTPTGWVAGASGPYAGLLVPVSGGVSDDETDFAGKITAMVQNRSTAGGAAAVHGSGLTFERSITLDGMEKTLVVQIPDSVRLSPDDVGSFVAAITVSPAVQSAAG</sequence>
<dbReference type="EMBL" id="AVPJ01000014">
    <property type="protein sequence ID" value="KGN30994.1"/>
    <property type="molecule type" value="Genomic_DNA"/>
</dbReference>
<comment type="caution">
    <text evidence="3">The sequence shown here is derived from an EMBL/GenBank/DDBJ whole genome shotgun (WGS) entry which is preliminary data.</text>
</comment>
<reference evidence="3 4" key="1">
    <citation type="submission" date="2013-08" db="EMBL/GenBank/DDBJ databases">
        <title>The genome sequence of Knoellia sinensis.</title>
        <authorList>
            <person name="Zhu W."/>
            <person name="Wang G."/>
        </authorList>
    </citation>
    <scope>NUCLEOTIDE SEQUENCE [LARGE SCALE GENOMIC DNA]</scope>
    <source>
        <strain evidence="3 4">KCTC 19936</strain>
    </source>
</reference>
<organism evidence="3 4">
    <name type="scientific">Knoellia sinensis KCTC 19936</name>
    <dbReference type="NCBI Taxonomy" id="1385520"/>
    <lineage>
        <taxon>Bacteria</taxon>
        <taxon>Bacillati</taxon>
        <taxon>Actinomycetota</taxon>
        <taxon>Actinomycetes</taxon>
        <taxon>Micrococcales</taxon>
        <taxon>Intrasporangiaceae</taxon>
        <taxon>Knoellia</taxon>
    </lineage>
</organism>
<keyword evidence="2" id="KW-0812">Transmembrane</keyword>
<proteinExistence type="predicted"/>
<name>A0A0A0J2U8_9MICO</name>